<gene>
    <name evidence="2" type="ORF">NCTC11087_01943</name>
</gene>
<name>A0A380LR03_9FIRM</name>
<feature type="transmembrane region" description="Helical" evidence="1">
    <location>
        <begin position="87"/>
        <end position="108"/>
    </location>
</feature>
<protein>
    <submittedName>
        <fullName evidence="2">Uncharacterized protein</fullName>
    </submittedName>
</protein>
<keyword evidence="3" id="KW-1185">Reference proteome</keyword>
<dbReference type="Proteomes" id="UP000255523">
    <property type="component" value="Unassembled WGS sequence"/>
</dbReference>
<dbReference type="GeneID" id="77462878"/>
<feature type="transmembrane region" description="Helical" evidence="1">
    <location>
        <begin position="21"/>
        <end position="43"/>
    </location>
</feature>
<feature type="transmembrane region" description="Helical" evidence="1">
    <location>
        <begin position="237"/>
        <end position="258"/>
    </location>
</feature>
<keyword evidence="1" id="KW-0812">Transmembrane</keyword>
<evidence type="ECO:0000313" key="2">
    <source>
        <dbReference type="EMBL" id="SUO05010.1"/>
    </source>
</evidence>
<evidence type="ECO:0000256" key="1">
    <source>
        <dbReference type="SAM" id="Phobius"/>
    </source>
</evidence>
<feature type="transmembrane region" description="Helical" evidence="1">
    <location>
        <begin position="203"/>
        <end position="225"/>
    </location>
</feature>
<feature type="transmembrane region" description="Helical" evidence="1">
    <location>
        <begin position="55"/>
        <end position="75"/>
    </location>
</feature>
<sequence length="322" mass="37542">MEKINYQQDDATIYKKAKTRVLIRLWVSYLLLLLYFIGVWALLHMDFFAIQESQLSNTLLIVLAAGQLILYFILFLMLSGGYKVFRIFYWICYVFEIALLMVPGYYLINDLSNILVYGALIGCMLVKLIFLSALGSYLKQNRWAKVLFDYVIEIEDDEYDEQEEEIFEPIRSTYHDPEEEIEEEEYEEKEPYTLPQISVRLGIAVYASLMVFPILVQIFSSFFVSNDLKTVFATKDIFILCIVSAVIWTIPIFFMYYNHPASKKILLGCLLAEGISIAAFLPRFIGYITSGEYPLRVFILFILVDLLRYIILYIALRPISKV</sequence>
<accession>A0A380LR03</accession>
<evidence type="ECO:0000313" key="3">
    <source>
        <dbReference type="Proteomes" id="UP000255523"/>
    </source>
</evidence>
<dbReference type="EMBL" id="UHFX01000003">
    <property type="protein sequence ID" value="SUO05010.1"/>
    <property type="molecule type" value="Genomic_DNA"/>
</dbReference>
<dbReference type="RefSeq" id="WP_022790617.1">
    <property type="nucleotide sequence ID" value="NZ_UHFX01000003.1"/>
</dbReference>
<dbReference type="OrthoDB" id="1769894at2"/>
<feature type="transmembrane region" description="Helical" evidence="1">
    <location>
        <begin position="114"/>
        <end position="138"/>
    </location>
</feature>
<dbReference type="AlphaFoldDB" id="A0A380LR03"/>
<feature type="transmembrane region" description="Helical" evidence="1">
    <location>
        <begin position="297"/>
        <end position="316"/>
    </location>
</feature>
<reference evidence="2 3" key="1">
    <citation type="submission" date="2018-06" db="EMBL/GenBank/DDBJ databases">
        <authorList>
            <consortium name="Pathogen Informatics"/>
            <person name="Doyle S."/>
        </authorList>
    </citation>
    <scope>NUCLEOTIDE SEQUENCE [LARGE SCALE GENOMIC DNA]</scope>
    <source>
        <strain evidence="2 3">NCTC11087</strain>
    </source>
</reference>
<feature type="transmembrane region" description="Helical" evidence="1">
    <location>
        <begin position="265"/>
        <end position="285"/>
    </location>
</feature>
<proteinExistence type="predicted"/>
<keyword evidence="1" id="KW-1133">Transmembrane helix</keyword>
<keyword evidence="1" id="KW-0472">Membrane</keyword>
<organism evidence="2 3">
    <name type="scientific">Faecalicoccus pleomorphus</name>
    <dbReference type="NCBI Taxonomy" id="1323"/>
    <lineage>
        <taxon>Bacteria</taxon>
        <taxon>Bacillati</taxon>
        <taxon>Bacillota</taxon>
        <taxon>Erysipelotrichia</taxon>
        <taxon>Erysipelotrichales</taxon>
        <taxon>Erysipelotrichaceae</taxon>
        <taxon>Faecalicoccus</taxon>
    </lineage>
</organism>